<reference evidence="2 3" key="1">
    <citation type="submission" date="2017-02" db="EMBL/GenBank/DDBJ databases">
        <authorList>
            <person name="Peterson S.W."/>
        </authorList>
    </citation>
    <scope>NUCLEOTIDE SEQUENCE [LARGE SCALE GENOMIC DNA]</scope>
    <source>
        <strain evidence="2 3">B Mb 05.01</strain>
    </source>
</reference>
<keyword evidence="3" id="KW-1185">Reference proteome</keyword>
<gene>
    <name evidence="2" type="ORF">FM104_12990</name>
</gene>
<name>A0A1R4KHZ6_9MICO</name>
<feature type="region of interest" description="Disordered" evidence="1">
    <location>
        <begin position="90"/>
        <end position="112"/>
    </location>
</feature>
<dbReference type="RefSeq" id="WP_087132656.1">
    <property type="nucleotide sequence ID" value="NZ_FUKO01000033.1"/>
</dbReference>
<organism evidence="2 3">
    <name type="scientific">Microbacterium esteraromaticum</name>
    <dbReference type="NCBI Taxonomy" id="57043"/>
    <lineage>
        <taxon>Bacteria</taxon>
        <taxon>Bacillati</taxon>
        <taxon>Actinomycetota</taxon>
        <taxon>Actinomycetes</taxon>
        <taxon>Micrococcales</taxon>
        <taxon>Microbacteriaceae</taxon>
        <taxon>Microbacterium</taxon>
    </lineage>
</organism>
<dbReference type="AlphaFoldDB" id="A0A1R4KHZ6"/>
<dbReference type="Proteomes" id="UP000196320">
    <property type="component" value="Unassembled WGS sequence"/>
</dbReference>
<proteinExistence type="predicted"/>
<dbReference type="EMBL" id="FUKO01000033">
    <property type="protein sequence ID" value="SJN43862.1"/>
    <property type="molecule type" value="Genomic_DNA"/>
</dbReference>
<evidence type="ECO:0000313" key="3">
    <source>
        <dbReference type="Proteomes" id="UP000196320"/>
    </source>
</evidence>
<protein>
    <submittedName>
        <fullName evidence="2">Uncharacterized protein</fullName>
    </submittedName>
</protein>
<accession>A0A1R4KHZ6</accession>
<evidence type="ECO:0000256" key="1">
    <source>
        <dbReference type="SAM" id="MobiDB-lite"/>
    </source>
</evidence>
<sequence length="130" mass="15115">MPELPDLAPLYARHDESDRAWREERRLSDPSISWELIAAEREHYLAQEPVEFSGDSRPAPGNIVLDRDGDGWEFGRTRWTQLSGNDAKYLRAPGLMPPRKHGPYRLIGPSHTGDRATEWTYRTIRPRQHR</sequence>
<evidence type="ECO:0000313" key="2">
    <source>
        <dbReference type="EMBL" id="SJN43862.1"/>
    </source>
</evidence>